<dbReference type="SUPFAM" id="SSF46548">
    <property type="entry name" value="alpha-helical ferredoxin"/>
    <property type="match status" value="1"/>
</dbReference>
<protein>
    <submittedName>
        <fullName evidence="2">4Fe-4S ferredoxin iron-sulfur binding domain protein</fullName>
    </submittedName>
</protein>
<dbReference type="PANTHER" id="PTHR42827:SF1">
    <property type="entry name" value="IRON-SULFUR CLUSTER-BINDING PROTEIN"/>
    <property type="match status" value="1"/>
</dbReference>
<dbReference type="GO" id="GO:0016491">
    <property type="term" value="F:oxidoreductase activity"/>
    <property type="evidence" value="ECO:0007669"/>
    <property type="project" value="UniProtKB-ARBA"/>
</dbReference>
<dbReference type="eggNOG" id="arCOG02740">
    <property type="taxonomic scope" value="Archaea"/>
</dbReference>
<gene>
    <name evidence="2" type="ordered locus">Mpet_2566</name>
</gene>
<dbReference type="InterPro" id="IPR017896">
    <property type="entry name" value="4Fe4S_Fe-S-bd"/>
</dbReference>
<name>E1RF66_METP4</name>
<sequence>MSDLKRVTTRITEELDNFIGGCDAAIWGYCDLSGITNRPFPELRNGISMGIKLNPKIVLSLKEGPGEEYTREYDEVNSRLAVLAGKVSEFIKDLGYDAGFIPPTQSLNDPERLFADFPHKTAATLSGLGWIGKNALLVTKKYGSALRIITVFTDAPFTTGEPVIKSYCGDCRSCMDLCPPGAVRGVKWSQGMSREKLLDTRRCFEYSRKMGYEAGPGHGVCGRCIVVCPWTEKYLKREGVL</sequence>
<evidence type="ECO:0000259" key="1">
    <source>
        <dbReference type="PROSITE" id="PS51379"/>
    </source>
</evidence>
<proteinExistence type="predicted"/>
<dbReference type="RefSeq" id="WP_013330483.1">
    <property type="nucleotide sequence ID" value="NC_014507.1"/>
</dbReference>
<dbReference type="PROSITE" id="PS51379">
    <property type="entry name" value="4FE4S_FER_2"/>
    <property type="match status" value="1"/>
</dbReference>
<evidence type="ECO:0000313" key="2">
    <source>
        <dbReference type="EMBL" id="ADN37310.1"/>
    </source>
</evidence>
<accession>E1RF66</accession>
<feature type="domain" description="4Fe-4S ferredoxin-type" evidence="1">
    <location>
        <begin position="160"/>
        <end position="188"/>
    </location>
</feature>
<dbReference type="KEGG" id="mpi:Mpet_2566"/>
<keyword evidence="3" id="KW-1185">Reference proteome</keyword>
<reference evidence="2 3" key="1">
    <citation type="journal article" date="2010" name="Stand. Genomic Sci.">
        <title>Complete genome sequence of Methanoplanus petrolearius type strain (SEBR 4847).</title>
        <authorList>
            <person name="Brambilla E."/>
            <person name="Djao O.D."/>
            <person name="Daligault H."/>
            <person name="Lapidus A."/>
            <person name="Lucas S."/>
            <person name="Hammon N."/>
            <person name="Nolan M."/>
            <person name="Tice H."/>
            <person name="Cheng J.F."/>
            <person name="Han C."/>
            <person name="Tapia R."/>
            <person name="Goodwin L."/>
            <person name="Pitluck S."/>
            <person name="Liolios K."/>
            <person name="Ivanova N."/>
            <person name="Mavromatis K."/>
            <person name="Mikhailova N."/>
            <person name="Pati A."/>
            <person name="Chen A."/>
            <person name="Palaniappan K."/>
            <person name="Land M."/>
            <person name="Hauser L."/>
            <person name="Chang Y.J."/>
            <person name="Jeffries C.D."/>
            <person name="Rohde M."/>
            <person name="Spring S."/>
            <person name="Sikorski J."/>
            <person name="Goker M."/>
            <person name="Woyke T."/>
            <person name="Bristow J."/>
            <person name="Eisen J.A."/>
            <person name="Markowitz V."/>
            <person name="Hugenholtz P."/>
            <person name="Kyrpides N.C."/>
            <person name="Klenk H.P."/>
        </authorList>
    </citation>
    <scope>NUCLEOTIDE SEQUENCE [LARGE SCALE GENOMIC DNA]</scope>
    <source>
        <strain evidence="3">DSM 11571 / OCM 486 / SEBR 4847</strain>
    </source>
</reference>
<dbReference type="Pfam" id="PF13484">
    <property type="entry name" value="Fer4_16"/>
    <property type="match status" value="1"/>
</dbReference>
<dbReference type="EMBL" id="CP002117">
    <property type="protein sequence ID" value="ADN37310.1"/>
    <property type="molecule type" value="Genomic_DNA"/>
</dbReference>
<evidence type="ECO:0000313" key="3">
    <source>
        <dbReference type="Proteomes" id="UP000006565"/>
    </source>
</evidence>
<dbReference type="InterPro" id="IPR017900">
    <property type="entry name" value="4Fe4S_Fe_S_CS"/>
</dbReference>
<dbReference type="GeneID" id="9745059"/>
<dbReference type="Gene3D" id="3.30.70.20">
    <property type="match status" value="1"/>
</dbReference>
<dbReference type="AlphaFoldDB" id="E1RF66"/>
<dbReference type="Proteomes" id="UP000006565">
    <property type="component" value="Chromosome"/>
</dbReference>
<organism evidence="2 3">
    <name type="scientific">Methanolacinia petrolearia (strain DSM 11571 / OCM 486 / SEBR 4847)</name>
    <name type="common">Methanoplanus petrolearius</name>
    <dbReference type="NCBI Taxonomy" id="679926"/>
    <lineage>
        <taxon>Archaea</taxon>
        <taxon>Methanobacteriati</taxon>
        <taxon>Methanobacteriota</taxon>
        <taxon>Stenosarchaea group</taxon>
        <taxon>Methanomicrobia</taxon>
        <taxon>Methanomicrobiales</taxon>
        <taxon>Methanomicrobiaceae</taxon>
        <taxon>Methanolacinia</taxon>
    </lineage>
</organism>
<dbReference type="STRING" id="679926.Mpet_2566"/>
<dbReference type="HOGENOM" id="CLU_081793_1_0_2"/>
<dbReference type="PANTHER" id="PTHR42827">
    <property type="entry name" value="IRON-SULFUR CLUSTER-BINDING PROTEIN-RELATED"/>
    <property type="match status" value="1"/>
</dbReference>
<dbReference type="PROSITE" id="PS00198">
    <property type="entry name" value="4FE4S_FER_1"/>
    <property type="match status" value="1"/>
</dbReference>
<dbReference type="OrthoDB" id="23478at2157"/>